<evidence type="ECO:0000313" key="2">
    <source>
        <dbReference type="EMBL" id="KAL2826764.1"/>
    </source>
</evidence>
<evidence type="ECO:0000313" key="3">
    <source>
        <dbReference type="Proteomes" id="UP001610446"/>
    </source>
</evidence>
<sequence>MGPFILREDDGSSQPVYISNIESLERSICHPPCVCADCQNGWYTPEEQRNPAQSYRRRLTDIETERRVCASLAQMRDRLSALSKDLDVFADVILRRWEKRSRAKREELLKHAAPDLAEEQWLLPRYTYSRERMLIHERTERRRRQLLLPWLNVEVLKSNPSVLFALLLYRVAYAPHHWAAFDSAQLTLSWATGHFDIDFSDKCVVMHGPRYGTLVRWEKEAAHRADLLGFPRAILVLEAQAYLMDVLGSIVEHILDGVDRTLPPRNQKWKQLIANAAFRETGVVESWSRYTHQPFSPPPDLNSDYLLSLARTRREATGDHLRYLQCDIPYLRRYMKILFSTEIFKKSSDSQKAVLLASRIHSEIGSHQWWSWIEAECKHVDAMRRMYSDSICRGSPLPQRYDRALGALELLMVNQVIYRAKCLEELLPHVPGMQKHWSLKRGNNGKSPGVIGTLRRITPANTQESLTNDMLDWCLVQMLGQPDNQTMFDHSMLFAMLHEHLAKNPAERHRLDEVVYQVLSDLSTCHEMLMAVRLHRPQNTARTLTETETSEERPAWKWHRSRRGNAQHPGLLRDMGGDLITDLYLAKPPAGPKLVAAARIAQSRALQHSAVEKFWARMRDRIAADFRGSDFSAAEIERLLLVASAHLDSEYLEERKREDEAALPEAINQPDTPQPPASFPGGFESYSRPKSVVPPRSQLTKAGTESEKSLDPNSATLQTVPAHPLNQEAAQLATIQVSKQSLEVLLLMFPGKHNGDSVGGRHVQWDEFVHAMVDAGFTARNSGGSAVAFTSSTSENPSHRSGGGRIVFHKPHPVPKIDPILLRVMGKRMARWFGWRRGLFATSTAPTVDAAAAAAAATIAGSA</sequence>
<dbReference type="EMBL" id="JBFXLU010000425">
    <property type="protein sequence ID" value="KAL2826764.1"/>
    <property type="molecule type" value="Genomic_DNA"/>
</dbReference>
<feature type="region of interest" description="Disordered" evidence="1">
    <location>
        <begin position="653"/>
        <end position="718"/>
    </location>
</feature>
<feature type="region of interest" description="Disordered" evidence="1">
    <location>
        <begin position="541"/>
        <end position="561"/>
    </location>
</feature>
<evidence type="ECO:0000256" key="1">
    <source>
        <dbReference type="SAM" id="MobiDB-lite"/>
    </source>
</evidence>
<feature type="region of interest" description="Disordered" evidence="1">
    <location>
        <begin position="790"/>
        <end position="809"/>
    </location>
</feature>
<dbReference type="PANTHER" id="PTHR40788:SF2">
    <property type="entry name" value="CLR5 DOMAIN-CONTAINING PROTEIN"/>
    <property type="match status" value="1"/>
</dbReference>
<proteinExistence type="predicted"/>
<protein>
    <submittedName>
        <fullName evidence="2">Uncharacterized protein</fullName>
    </submittedName>
</protein>
<keyword evidence="3" id="KW-1185">Reference proteome</keyword>
<reference evidence="2 3" key="1">
    <citation type="submission" date="2024-07" db="EMBL/GenBank/DDBJ databases">
        <title>Section-level genome sequencing and comparative genomics of Aspergillus sections Usti and Cavernicolus.</title>
        <authorList>
            <consortium name="Lawrence Berkeley National Laboratory"/>
            <person name="Nybo J.L."/>
            <person name="Vesth T.C."/>
            <person name="Theobald S."/>
            <person name="Frisvad J.C."/>
            <person name="Larsen T.O."/>
            <person name="Kjaerboelling I."/>
            <person name="Rothschild-Mancinelli K."/>
            <person name="Lyhne E.K."/>
            <person name="Kogle M.E."/>
            <person name="Barry K."/>
            <person name="Clum A."/>
            <person name="Na H."/>
            <person name="Ledsgaard L."/>
            <person name="Lin J."/>
            <person name="Lipzen A."/>
            <person name="Kuo A."/>
            <person name="Riley R."/>
            <person name="Mondo S."/>
            <person name="Labutti K."/>
            <person name="Haridas S."/>
            <person name="Pangalinan J."/>
            <person name="Salamov A.A."/>
            <person name="Simmons B.A."/>
            <person name="Magnuson J.K."/>
            <person name="Chen J."/>
            <person name="Drula E."/>
            <person name="Henrissat B."/>
            <person name="Wiebenga A."/>
            <person name="Lubbers R.J."/>
            <person name="Gomes A.C."/>
            <person name="Makela M.R."/>
            <person name="Stajich J."/>
            <person name="Grigoriev I.V."/>
            <person name="Mortensen U.H."/>
            <person name="De Vries R.P."/>
            <person name="Baker S.E."/>
            <person name="Andersen M.R."/>
        </authorList>
    </citation>
    <scope>NUCLEOTIDE SEQUENCE [LARGE SCALE GENOMIC DNA]</scope>
    <source>
        <strain evidence="2 3">CBS 123904</strain>
    </source>
</reference>
<dbReference type="PANTHER" id="PTHR40788">
    <property type="entry name" value="CLR5 DOMAIN-CONTAINING PROTEIN-RELATED"/>
    <property type="match status" value="1"/>
</dbReference>
<name>A0ABR4IGA4_9EURO</name>
<comment type="caution">
    <text evidence="2">The sequence shown here is derived from an EMBL/GenBank/DDBJ whole genome shotgun (WGS) entry which is preliminary data.</text>
</comment>
<dbReference type="Proteomes" id="UP001610446">
    <property type="component" value="Unassembled WGS sequence"/>
</dbReference>
<organism evidence="2 3">
    <name type="scientific">Aspergillus pseudoustus</name>
    <dbReference type="NCBI Taxonomy" id="1810923"/>
    <lineage>
        <taxon>Eukaryota</taxon>
        <taxon>Fungi</taxon>
        <taxon>Dikarya</taxon>
        <taxon>Ascomycota</taxon>
        <taxon>Pezizomycotina</taxon>
        <taxon>Eurotiomycetes</taxon>
        <taxon>Eurotiomycetidae</taxon>
        <taxon>Eurotiales</taxon>
        <taxon>Aspergillaceae</taxon>
        <taxon>Aspergillus</taxon>
        <taxon>Aspergillus subgen. Nidulantes</taxon>
    </lineage>
</organism>
<accession>A0ABR4IGA4</accession>
<gene>
    <name evidence="2" type="ORF">BJY01DRAFT_143263</name>
</gene>